<dbReference type="EMBL" id="CM042028">
    <property type="protein sequence ID" value="KAI3799298.1"/>
    <property type="molecule type" value="Genomic_DNA"/>
</dbReference>
<evidence type="ECO:0000313" key="2">
    <source>
        <dbReference type="Proteomes" id="UP001056120"/>
    </source>
</evidence>
<name>A0ACB9HTJ0_9ASTR</name>
<proteinExistence type="predicted"/>
<accession>A0ACB9HTJ0</accession>
<reference evidence="1 2" key="2">
    <citation type="journal article" date="2022" name="Mol. Ecol. Resour.">
        <title>The genomes of chicory, endive, great burdock and yacon provide insights into Asteraceae paleo-polyploidization history and plant inulin production.</title>
        <authorList>
            <person name="Fan W."/>
            <person name="Wang S."/>
            <person name="Wang H."/>
            <person name="Wang A."/>
            <person name="Jiang F."/>
            <person name="Liu H."/>
            <person name="Zhao H."/>
            <person name="Xu D."/>
            <person name="Zhang Y."/>
        </authorList>
    </citation>
    <scope>NUCLEOTIDE SEQUENCE [LARGE SCALE GENOMIC DNA]</scope>
    <source>
        <strain evidence="2">cv. Yunnan</strain>
        <tissue evidence="1">Leaves</tissue>
    </source>
</reference>
<gene>
    <name evidence="1" type="ORF">L1987_34591</name>
</gene>
<comment type="caution">
    <text evidence="1">The sequence shown here is derived from an EMBL/GenBank/DDBJ whole genome shotgun (WGS) entry which is preliminary data.</text>
</comment>
<protein>
    <submittedName>
        <fullName evidence="1">Uncharacterized protein</fullName>
    </submittedName>
</protein>
<dbReference type="Proteomes" id="UP001056120">
    <property type="component" value="Linkage Group LG11"/>
</dbReference>
<organism evidence="1 2">
    <name type="scientific">Smallanthus sonchifolius</name>
    <dbReference type="NCBI Taxonomy" id="185202"/>
    <lineage>
        <taxon>Eukaryota</taxon>
        <taxon>Viridiplantae</taxon>
        <taxon>Streptophyta</taxon>
        <taxon>Embryophyta</taxon>
        <taxon>Tracheophyta</taxon>
        <taxon>Spermatophyta</taxon>
        <taxon>Magnoliopsida</taxon>
        <taxon>eudicotyledons</taxon>
        <taxon>Gunneridae</taxon>
        <taxon>Pentapetalae</taxon>
        <taxon>asterids</taxon>
        <taxon>campanulids</taxon>
        <taxon>Asterales</taxon>
        <taxon>Asteraceae</taxon>
        <taxon>Asteroideae</taxon>
        <taxon>Heliantheae alliance</taxon>
        <taxon>Millerieae</taxon>
        <taxon>Smallanthus</taxon>
    </lineage>
</organism>
<keyword evidence="2" id="KW-1185">Reference proteome</keyword>
<evidence type="ECO:0000313" key="1">
    <source>
        <dbReference type="EMBL" id="KAI3799298.1"/>
    </source>
</evidence>
<sequence length="240" mass="26418">MLNQGSYLEINHLVIGSKQLKDLQVKVSKSRIVMAEPNQSALKSAPEFQEDSRAPIIELNTTDSTELWLIQWPKDQVPDFNGQQLSLDLHHDDGQLGTFEASSGKSYDVVSFAAQEPKATVFISSAADSKIIGKITRRVSFVNYLEPGEVPKDDTRKLKQLYERSSGTSLSNSMYKFATPAKSTRPGPSSGRASTHSSGRKSSLSDEKVRPKPSRSGQNSGHGSDRSEEKKAKKKQKHVA</sequence>
<reference evidence="2" key="1">
    <citation type="journal article" date="2022" name="Mol. Ecol. Resour.">
        <title>The genomes of chicory, endive, great burdock and yacon provide insights into Asteraceae palaeo-polyploidization history and plant inulin production.</title>
        <authorList>
            <person name="Fan W."/>
            <person name="Wang S."/>
            <person name="Wang H."/>
            <person name="Wang A."/>
            <person name="Jiang F."/>
            <person name="Liu H."/>
            <person name="Zhao H."/>
            <person name="Xu D."/>
            <person name="Zhang Y."/>
        </authorList>
    </citation>
    <scope>NUCLEOTIDE SEQUENCE [LARGE SCALE GENOMIC DNA]</scope>
    <source>
        <strain evidence="2">cv. Yunnan</strain>
    </source>
</reference>